<keyword evidence="4 6" id="KW-0238">DNA-binding</keyword>
<evidence type="ECO:0000256" key="2">
    <source>
        <dbReference type="ARBA" id="ARBA00023012"/>
    </source>
</evidence>
<evidence type="ECO:0000256" key="7">
    <source>
        <dbReference type="SAM" id="MobiDB-lite"/>
    </source>
</evidence>
<dbReference type="InterPro" id="IPR001867">
    <property type="entry name" value="OmpR/PhoB-type_DNA-bd"/>
</dbReference>
<evidence type="ECO:0000313" key="10">
    <source>
        <dbReference type="Proteomes" id="UP000184111"/>
    </source>
</evidence>
<sequence>MQLELLGPIRFWRHGEEVSLGPPKQRAVLGLLAGRLGEIVSVEQIVDGVWGRELPQSAASGVHTYVAGLRRVLDPARGRRKSGGVLVSASGGYSLRLPAEAVDAQLFTRHHTAARSLLANGQAEAAIGQLERALALWHGDAYANVPGPFAEIERVRLTESRLMAVEEWADLLLTAGWHNQVIPALVGHVGREPLRERLRSLLMLALYRCGRRAHALGVYRETRELLMAELGVEPGPELSALHEQILNGHPALMPRTVPGSVQLLRSMTAAPAGVERWQTADPRPELRPQVRQSPAAGAAARRVPYARQAADYTAVAEGSR</sequence>
<accession>A0A1M7G9T0</accession>
<gene>
    <name evidence="9" type="ORF">SAMN05216499_108192</name>
</gene>
<dbReference type="SMART" id="SM00862">
    <property type="entry name" value="Trans_reg_C"/>
    <property type="match status" value="1"/>
</dbReference>
<dbReference type="PANTHER" id="PTHR35807:SF1">
    <property type="entry name" value="TRANSCRIPTIONAL REGULATOR REDD"/>
    <property type="match status" value="1"/>
</dbReference>
<keyword evidence="2" id="KW-0902">Two-component regulatory system</keyword>
<dbReference type="Pfam" id="PF00486">
    <property type="entry name" value="Trans_reg_C"/>
    <property type="match status" value="1"/>
</dbReference>
<evidence type="ECO:0000256" key="4">
    <source>
        <dbReference type="ARBA" id="ARBA00023125"/>
    </source>
</evidence>
<dbReference type="AlphaFoldDB" id="A0A1M7G9T0"/>
<dbReference type="SUPFAM" id="SSF46894">
    <property type="entry name" value="C-terminal effector domain of the bipartite response regulators"/>
    <property type="match status" value="1"/>
</dbReference>
<dbReference type="InterPro" id="IPR011990">
    <property type="entry name" value="TPR-like_helical_dom_sf"/>
</dbReference>
<name>A0A1M7G9T0_9ACTN</name>
<feature type="DNA-binding region" description="OmpR/PhoB-type" evidence="6">
    <location>
        <begin position="1"/>
        <end position="97"/>
    </location>
</feature>
<evidence type="ECO:0000256" key="3">
    <source>
        <dbReference type="ARBA" id="ARBA00023015"/>
    </source>
</evidence>
<dbReference type="OrthoDB" id="4336084at2"/>
<protein>
    <submittedName>
        <fullName evidence="9">DNA-binding transcriptional activator of the SARP family</fullName>
    </submittedName>
</protein>
<feature type="region of interest" description="Disordered" evidence="7">
    <location>
        <begin position="273"/>
        <end position="302"/>
    </location>
</feature>
<dbReference type="InterPro" id="IPR016032">
    <property type="entry name" value="Sig_transdc_resp-reg_C-effctor"/>
</dbReference>
<evidence type="ECO:0000313" key="9">
    <source>
        <dbReference type="EMBL" id="SHM12936.1"/>
    </source>
</evidence>
<dbReference type="InterPro" id="IPR005158">
    <property type="entry name" value="BTAD"/>
</dbReference>
<dbReference type="Gene3D" id="1.10.10.10">
    <property type="entry name" value="Winged helix-like DNA-binding domain superfamily/Winged helix DNA-binding domain"/>
    <property type="match status" value="1"/>
</dbReference>
<dbReference type="Pfam" id="PF03704">
    <property type="entry name" value="BTAD"/>
    <property type="match status" value="1"/>
</dbReference>
<keyword evidence="10" id="KW-1185">Reference proteome</keyword>
<reference evidence="9 10" key="1">
    <citation type="submission" date="2016-11" db="EMBL/GenBank/DDBJ databases">
        <authorList>
            <person name="Jaros S."/>
            <person name="Januszkiewicz K."/>
            <person name="Wedrychowicz H."/>
        </authorList>
    </citation>
    <scope>NUCLEOTIDE SEQUENCE [LARGE SCALE GENOMIC DNA]</scope>
    <source>
        <strain evidence="9 10">CGMCC 4.2025</strain>
    </source>
</reference>
<proteinExistence type="inferred from homology"/>
<dbReference type="EMBL" id="FRBI01000008">
    <property type="protein sequence ID" value="SHM12936.1"/>
    <property type="molecule type" value="Genomic_DNA"/>
</dbReference>
<evidence type="ECO:0000256" key="5">
    <source>
        <dbReference type="ARBA" id="ARBA00023163"/>
    </source>
</evidence>
<dbReference type="RefSeq" id="WP_079189758.1">
    <property type="nucleotide sequence ID" value="NZ_FRBI01000008.1"/>
</dbReference>
<evidence type="ECO:0000259" key="8">
    <source>
        <dbReference type="PROSITE" id="PS51755"/>
    </source>
</evidence>
<dbReference type="SUPFAM" id="SSF48452">
    <property type="entry name" value="TPR-like"/>
    <property type="match status" value="1"/>
</dbReference>
<dbReference type="InterPro" id="IPR036388">
    <property type="entry name" value="WH-like_DNA-bd_sf"/>
</dbReference>
<dbReference type="PANTHER" id="PTHR35807">
    <property type="entry name" value="TRANSCRIPTIONAL REGULATOR REDD-RELATED"/>
    <property type="match status" value="1"/>
</dbReference>
<dbReference type="Gene3D" id="1.25.40.10">
    <property type="entry name" value="Tetratricopeptide repeat domain"/>
    <property type="match status" value="1"/>
</dbReference>
<dbReference type="Proteomes" id="UP000184111">
    <property type="component" value="Unassembled WGS sequence"/>
</dbReference>
<keyword evidence="5" id="KW-0804">Transcription</keyword>
<dbReference type="STRING" id="310782.SAMN05216499_108192"/>
<keyword evidence="3" id="KW-0805">Transcription regulation</keyword>
<dbReference type="CDD" id="cd15831">
    <property type="entry name" value="BTAD"/>
    <property type="match status" value="1"/>
</dbReference>
<evidence type="ECO:0000256" key="6">
    <source>
        <dbReference type="PROSITE-ProRule" id="PRU01091"/>
    </source>
</evidence>
<dbReference type="PROSITE" id="PS51755">
    <property type="entry name" value="OMPR_PHOB"/>
    <property type="match status" value="1"/>
</dbReference>
<dbReference type="GO" id="GO:0003677">
    <property type="term" value="F:DNA binding"/>
    <property type="evidence" value="ECO:0007669"/>
    <property type="project" value="UniProtKB-UniRule"/>
</dbReference>
<dbReference type="SMART" id="SM01043">
    <property type="entry name" value="BTAD"/>
    <property type="match status" value="1"/>
</dbReference>
<comment type="similarity">
    <text evidence="1">Belongs to the AfsR/DnrI/RedD regulatory family.</text>
</comment>
<evidence type="ECO:0000256" key="1">
    <source>
        <dbReference type="ARBA" id="ARBA00005820"/>
    </source>
</evidence>
<dbReference type="GO" id="GO:0006355">
    <property type="term" value="P:regulation of DNA-templated transcription"/>
    <property type="evidence" value="ECO:0007669"/>
    <property type="project" value="InterPro"/>
</dbReference>
<feature type="domain" description="OmpR/PhoB-type" evidence="8">
    <location>
        <begin position="1"/>
        <end position="97"/>
    </location>
</feature>
<dbReference type="GO" id="GO:0000160">
    <property type="term" value="P:phosphorelay signal transduction system"/>
    <property type="evidence" value="ECO:0007669"/>
    <property type="project" value="UniProtKB-KW"/>
</dbReference>
<organism evidence="9 10">
    <name type="scientific">Actinacidiphila paucisporea</name>
    <dbReference type="NCBI Taxonomy" id="310782"/>
    <lineage>
        <taxon>Bacteria</taxon>
        <taxon>Bacillati</taxon>
        <taxon>Actinomycetota</taxon>
        <taxon>Actinomycetes</taxon>
        <taxon>Kitasatosporales</taxon>
        <taxon>Streptomycetaceae</taxon>
        <taxon>Actinacidiphila</taxon>
    </lineage>
</organism>
<dbReference type="InterPro" id="IPR051677">
    <property type="entry name" value="AfsR-DnrI-RedD_regulator"/>
</dbReference>